<dbReference type="PANTHER" id="PTHR36197:SF2">
    <property type="entry name" value="LRAT DOMAIN-CONTAINING PROTEIN-RELATED"/>
    <property type="match status" value="1"/>
</dbReference>
<evidence type="ECO:0000313" key="2">
    <source>
        <dbReference type="Proteomes" id="UP000001396"/>
    </source>
</evidence>
<dbReference type="GeneID" id="31362258"/>
<dbReference type="RefSeq" id="XP_020432076.1">
    <property type="nucleotide sequence ID" value="XM_020577628.1"/>
</dbReference>
<gene>
    <name evidence="1" type="ORF">PPL_06777</name>
</gene>
<dbReference type="InParanoid" id="D3BFP2"/>
<comment type="caution">
    <text evidence="1">The sequence shown here is derived from an EMBL/GenBank/DDBJ whole genome shotgun (WGS) entry which is preliminary data.</text>
</comment>
<dbReference type="OMA" id="NEITNCH"/>
<accession>D3BFP2</accession>
<organism evidence="1 2">
    <name type="scientific">Heterostelium pallidum (strain ATCC 26659 / Pp 5 / PN500)</name>
    <name type="common">Cellular slime mold</name>
    <name type="synonym">Polysphondylium pallidum</name>
    <dbReference type="NCBI Taxonomy" id="670386"/>
    <lineage>
        <taxon>Eukaryota</taxon>
        <taxon>Amoebozoa</taxon>
        <taxon>Evosea</taxon>
        <taxon>Eumycetozoa</taxon>
        <taxon>Dictyostelia</taxon>
        <taxon>Acytosteliales</taxon>
        <taxon>Acytosteliaceae</taxon>
        <taxon>Heterostelium</taxon>
    </lineage>
</organism>
<keyword evidence="2" id="KW-1185">Reference proteome</keyword>
<dbReference type="Proteomes" id="UP000001396">
    <property type="component" value="Unassembled WGS sequence"/>
</dbReference>
<reference evidence="1 2" key="1">
    <citation type="journal article" date="2011" name="Genome Res.">
        <title>Phylogeny-wide analysis of social amoeba genomes highlights ancient origins for complex intercellular communication.</title>
        <authorList>
            <person name="Heidel A.J."/>
            <person name="Lawal H.M."/>
            <person name="Felder M."/>
            <person name="Schilde C."/>
            <person name="Helps N.R."/>
            <person name="Tunggal B."/>
            <person name="Rivero F."/>
            <person name="John U."/>
            <person name="Schleicher M."/>
            <person name="Eichinger L."/>
            <person name="Platzer M."/>
            <person name="Noegel A.A."/>
            <person name="Schaap P."/>
            <person name="Gloeckner G."/>
        </authorList>
    </citation>
    <scope>NUCLEOTIDE SEQUENCE [LARGE SCALE GENOMIC DNA]</scope>
    <source>
        <strain evidence="2">ATCC 26659 / Pp 5 / PN500</strain>
    </source>
</reference>
<dbReference type="PANTHER" id="PTHR36197">
    <property type="entry name" value="LRAT DOMAIN-CONTAINING PROTEIN-RELATED"/>
    <property type="match status" value="1"/>
</dbReference>
<sequence>MSLYTDIETMDDGVISFTNFSLQNVKAYLNIYKTSLDSFGTEVGHHSIVLDVGNETTDEEHPIGLMVHLVIPKRDENQLVDCAVHRYNKKSDLLLRSIYLGIATFPNKVQNLRELRTWFVKRFERQFIQEHCNGNFKWCSDTNCHKYSAFVVSQLGLEWPEGFKILNDYPSWTIDLVSFYRDTILSSHSSS</sequence>
<dbReference type="AlphaFoldDB" id="D3BFP2"/>
<protein>
    <submittedName>
        <fullName evidence="1">Uncharacterized protein</fullName>
    </submittedName>
</protein>
<evidence type="ECO:0000313" key="1">
    <source>
        <dbReference type="EMBL" id="EFA79956.1"/>
    </source>
</evidence>
<dbReference type="EMBL" id="ADBJ01000031">
    <property type="protein sequence ID" value="EFA79956.1"/>
    <property type="molecule type" value="Genomic_DNA"/>
</dbReference>
<proteinExistence type="predicted"/>
<name>D3BFP2_HETP5</name>